<keyword evidence="1" id="KW-0812">Transmembrane</keyword>
<keyword evidence="3" id="KW-1185">Reference proteome</keyword>
<dbReference type="OrthoDB" id="140980at2"/>
<evidence type="ECO:0000313" key="2">
    <source>
        <dbReference type="EMBL" id="ANE51911.1"/>
    </source>
</evidence>
<feature type="transmembrane region" description="Helical" evidence="1">
    <location>
        <begin position="330"/>
        <end position="347"/>
    </location>
</feature>
<dbReference type="PATRIC" id="fig|1492898.3.peg.3663"/>
<feature type="transmembrane region" description="Helical" evidence="1">
    <location>
        <begin position="141"/>
        <end position="159"/>
    </location>
</feature>
<protein>
    <submittedName>
        <fullName evidence="2">Quinol:cytochrome C oxidoreductase</fullName>
    </submittedName>
</protein>
<feature type="transmembrane region" description="Helical" evidence="1">
    <location>
        <begin position="306"/>
        <end position="323"/>
    </location>
</feature>
<proteinExistence type="predicted"/>
<dbReference type="Proteomes" id="UP000077177">
    <property type="component" value="Chromosome"/>
</dbReference>
<feature type="transmembrane region" description="Helical" evidence="1">
    <location>
        <begin position="187"/>
        <end position="209"/>
    </location>
</feature>
<name>A0A172TXS5_9BACT</name>
<dbReference type="PANTHER" id="PTHR43044:SF1">
    <property type="entry name" value="QUINOL:CYTOCHROME C OXIDOREDUCTASE QUINONE-BINDING SUBUNIT 2"/>
    <property type="match status" value="1"/>
</dbReference>
<feature type="transmembrane region" description="Helical" evidence="1">
    <location>
        <begin position="221"/>
        <end position="244"/>
    </location>
</feature>
<feature type="transmembrane region" description="Helical" evidence="1">
    <location>
        <begin position="89"/>
        <end position="110"/>
    </location>
</feature>
<feature type="transmembrane region" description="Helical" evidence="1">
    <location>
        <begin position="264"/>
        <end position="286"/>
    </location>
</feature>
<keyword evidence="1" id="KW-0472">Membrane</keyword>
<dbReference type="KEGG" id="fla:SY85_16840"/>
<feature type="transmembrane region" description="Helical" evidence="1">
    <location>
        <begin position="362"/>
        <end position="384"/>
    </location>
</feature>
<dbReference type="AlphaFoldDB" id="A0A172TXS5"/>
<dbReference type="STRING" id="1492898.SY85_16840"/>
<reference evidence="3" key="1">
    <citation type="submission" date="2015-01" db="EMBL/GenBank/DDBJ databases">
        <title>Flavisolibacter sp./LCS9/ whole genome sequencing.</title>
        <authorList>
            <person name="Kim M.K."/>
            <person name="Srinivasan S."/>
            <person name="Lee J.-J."/>
        </authorList>
    </citation>
    <scope>NUCLEOTIDE SEQUENCE [LARGE SCALE GENOMIC DNA]</scope>
    <source>
        <strain evidence="3">LCS9</strain>
    </source>
</reference>
<feature type="transmembrane region" description="Helical" evidence="1">
    <location>
        <begin position="12"/>
        <end position="35"/>
    </location>
</feature>
<reference evidence="2 3" key="2">
    <citation type="journal article" date="2016" name="Int. J. Syst. Evol. Microbiol.">
        <title>Flavisolibacter tropicus sp. nov., isolated from tropical soil.</title>
        <authorList>
            <person name="Lee J.J."/>
            <person name="Kang M.S."/>
            <person name="Kim G.S."/>
            <person name="Lee C.S."/>
            <person name="Lim S."/>
            <person name="Lee J."/>
            <person name="Roh S.H."/>
            <person name="Kang H."/>
            <person name="Ha J.M."/>
            <person name="Bae S."/>
            <person name="Jung H.Y."/>
            <person name="Kim M.K."/>
        </authorList>
    </citation>
    <scope>NUCLEOTIDE SEQUENCE [LARGE SCALE GENOMIC DNA]</scope>
    <source>
        <strain evidence="2 3">LCS9</strain>
    </source>
</reference>
<evidence type="ECO:0000313" key="3">
    <source>
        <dbReference type="Proteomes" id="UP000077177"/>
    </source>
</evidence>
<dbReference type="RefSeq" id="WP_066406050.1">
    <property type="nucleotide sequence ID" value="NZ_CP011390.1"/>
</dbReference>
<dbReference type="PANTHER" id="PTHR43044">
    <property type="match status" value="1"/>
</dbReference>
<feature type="transmembrane region" description="Helical" evidence="1">
    <location>
        <begin position="55"/>
        <end position="77"/>
    </location>
</feature>
<accession>A0A172TXS5</accession>
<sequence length="408" mass="46935">MATREFFAIPKRYNSLSLILMAIGIISIIILYITHGSSSDHHEQARFWASLLQNSVYFLLIVNISTFFICATTLAWGGWQMTFRRVPEAIASCVPVMSVITFIILMALVFGGNHELYHWTDTAHVQHDEVLSHKSGFLNKGFFTVVTLITLLAWSFLGWKLRKLSTEIDNQPLTIEEGKSYMFKNTVWSGVYAAIFGLTMLSTLPWLWLMSLNAHWYSTMYSWYSFASVFVGGLALITLFVVYLKNTGYLEYTNKEHIHDLGKFVFAFSIFWTYLWYSQFMLIWYANIPEETVYFQPRLHGAYRGIFFLNLIINFVAPLLILMKRASKRNYGTITMMAVLLIFGHWLDFYQMVFPAISNEHVPFMLVDLGIGLGFVGLIMFLVAKALSKNPLLAKNHPLLKEGIIHHT</sequence>
<keyword evidence="1" id="KW-1133">Transmembrane helix</keyword>
<gene>
    <name evidence="2" type="ORF">SY85_16840</name>
</gene>
<dbReference type="EMBL" id="CP011390">
    <property type="protein sequence ID" value="ANE51911.1"/>
    <property type="molecule type" value="Genomic_DNA"/>
</dbReference>
<organism evidence="2 3">
    <name type="scientific">Flavisolibacter tropicus</name>
    <dbReference type="NCBI Taxonomy" id="1492898"/>
    <lineage>
        <taxon>Bacteria</taxon>
        <taxon>Pseudomonadati</taxon>
        <taxon>Bacteroidota</taxon>
        <taxon>Chitinophagia</taxon>
        <taxon>Chitinophagales</taxon>
        <taxon>Chitinophagaceae</taxon>
        <taxon>Flavisolibacter</taxon>
    </lineage>
</organism>
<evidence type="ECO:0000256" key="1">
    <source>
        <dbReference type="SAM" id="Phobius"/>
    </source>
</evidence>